<accession>A0A5N6KVG9</accession>
<dbReference type="FunFam" id="3.40.50.720:FF:000366">
    <property type="entry name" value="Protein FMP52, mitochondrial"/>
    <property type="match status" value="1"/>
</dbReference>
<dbReference type="SUPFAM" id="SSF51735">
    <property type="entry name" value="NAD(P)-binding Rossmann-fold domains"/>
    <property type="match status" value="1"/>
</dbReference>
<evidence type="ECO:0000256" key="4">
    <source>
        <dbReference type="ARBA" id="ARBA00023128"/>
    </source>
</evidence>
<organism evidence="7 8">
    <name type="scientific">Carpinus fangiana</name>
    <dbReference type="NCBI Taxonomy" id="176857"/>
    <lineage>
        <taxon>Eukaryota</taxon>
        <taxon>Viridiplantae</taxon>
        <taxon>Streptophyta</taxon>
        <taxon>Embryophyta</taxon>
        <taxon>Tracheophyta</taxon>
        <taxon>Spermatophyta</taxon>
        <taxon>Magnoliopsida</taxon>
        <taxon>eudicotyledons</taxon>
        <taxon>Gunneridae</taxon>
        <taxon>Pentapetalae</taxon>
        <taxon>rosids</taxon>
        <taxon>fabids</taxon>
        <taxon>Fagales</taxon>
        <taxon>Betulaceae</taxon>
        <taxon>Carpinus</taxon>
    </lineage>
</organism>
<evidence type="ECO:0000256" key="6">
    <source>
        <dbReference type="SAM" id="MobiDB-lite"/>
    </source>
</evidence>
<feature type="region of interest" description="Disordered" evidence="6">
    <location>
        <begin position="38"/>
        <end position="59"/>
    </location>
</feature>
<protein>
    <recommendedName>
        <fullName evidence="9">NAD(P)-binding domain-containing protein</fullName>
    </recommendedName>
</protein>
<name>A0A5N6KVG9_9ROSI</name>
<dbReference type="OrthoDB" id="5407957at2759"/>
<keyword evidence="5" id="KW-0472">Membrane</keyword>
<proteinExistence type="inferred from homology"/>
<dbReference type="Pfam" id="PF08732">
    <property type="entry name" value="HIM1"/>
    <property type="match status" value="1"/>
</dbReference>
<evidence type="ECO:0000256" key="5">
    <source>
        <dbReference type="ARBA" id="ARBA00023136"/>
    </source>
</evidence>
<reference evidence="7 8" key="1">
    <citation type="submission" date="2019-06" db="EMBL/GenBank/DDBJ databases">
        <title>A chromosomal-level reference genome of Carpinus fangiana (Coryloideae, Betulaceae).</title>
        <authorList>
            <person name="Yang X."/>
            <person name="Wang Z."/>
            <person name="Zhang L."/>
            <person name="Hao G."/>
            <person name="Liu J."/>
            <person name="Yang Y."/>
        </authorList>
    </citation>
    <scope>NUCLEOTIDE SEQUENCE [LARGE SCALE GENOMIC DNA]</scope>
    <source>
        <strain evidence="7">Cfa_2016G</strain>
        <tissue evidence="7">Leaf</tissue>
    </source>
</reference>
<comment type="similarity">
    <text evidence="2">Belongs to the FMP52 family.</text>
</comment>
<dbReference type="GO" id="GO:0005741">
    <property type="term" value="C:mitochondrial outer membrane"/>
    <property type="evidence" value="ECO:0007669"/>
    <property type="project" value="UniProtKB-SubCell"/>
</dbReference>
<dbReference type="PANTHER" id="PTHR14097:SF7">
    <property type="entry name" value="OXIDOREDUCTASE HTATIP2"/>
    <property type="match status" value="1"/>
</dbReference>
<evidence type="ECO:0000313" key="8">
    <source>
        <dbReference type="Proteomes" id="UP000327013"/>
    </source>
</evidence>
<keyword evidence="4" id="KW-0496">Mitochondrion</keyword>
<keyword evidence="3" id="KW-0809">Transit peptide</keyword>
<comment type="subcellular location">
    <subcellularLocation>
        <location evidence="1">Mitochondrion outer membrane</location>
        <topology evidence="1">Peripheral membrane protein</topology>
    </subcellularLocation>
</comment>
<evidence type="ECO:0008006" key="9">
    <source>
        <dbReference type="Google" id="ProtNLM"/>
    </source>
</evidence>
<comment type="caution">
    <text evidence="7">The sequence shown here is derived from an EMBL/GenBank/DDBJ whole genome shotgun (WGS) entry which is preliminary data.</text>
</comment>
<dbReference type="EMBL" id="VIBQ01000013">
    <property type="protein sequence ID" value="KAB8346357.1"/>
    <property type="molecule type" value="Genomic_DNA"/>
</dbReference>
<gene>
    <name evidence="7" type="ORF">FH972_023401</name>
</gene>
<dbReference type="GO" id="GO:0051170">
    <property type="term" value="P:import into nucleus"/>
    <property type="evidence" value="ECO:0007669"/>
    <property type="project" value="TreeGrafter"/>
</dbReference>
<keyword evidence="8" id="KW-1185">Reference proteome</keyword>
<dbReference type="Gene3D" id="3.40.50.720">
    <property type="entry name" value="NAD(P)-binding Rossmann-like Domain"/>
    <property type="match status" value="1"/>
</dbReference>
<dbReference type="AlphaFoldDB" id="A0A5N6KVG9"/>
<dbReference type="Proteomes" id="UP000327013">
    <property type="component" value="Unassembled WGS sequence"/>
</dbReference>
<evidence type="ECO:0000313" key="7">
    <source>
        <dbReference type="EMBL" id="KAB8346357.1"/>
    </source>
</evidence>
<sequence length="265" mass="28080">MATAALIGSTGLVGSRILSTLLAPSPATEPITAVHAFSRRPLPATTADPSSRLRPHTSSDTASWPADYASLGAPAVFFSALGTTRAAAGSFAKQREVDYDQNLAMAKAALAAGTTTYVLISSGGSNEKSLMPYMRMKGEIETAVSALDFEHIIILKPGLLIGKRPELRTAEYILQLIAGALGVISKRWLTDWWAQDAGIIAKAAVKAGVDASQGKVPEGVGKGSTAASKIQIEPKCKKMALLTSHPTDNHIQRQRITYTSHVHYE</sequence>
<dbReference type="PANTHER" id="PTHR14097">
    <property type="entry name" value="OXIDOREDUCTASE HTATIP2"/>
    <property type="match status" value="1"/>
</dbReference>
<evidence type="ECO:0000256" key="1">
    <source>
        <dbReference type="ARBA" id="ARBA00004450"/>
    </source>
</evidence>
<evidence type="ECO:0000256" key="3">
    <source>
        <dbReference type="ARBA" id="ARBA00022946"/>
    </source>
</evidence>
<dbReference type="InterPro" id="IPR014843">
    <property type="entry name" value="Him1/Fmp52"/>
</dbReference>
<dbReference type="InterPro" id="IPR036291">
    <property type="entry name" value="NAD(P)-bd_dom_sf"/>
</dbReference>
<evidence type="ECO:0000256" key="2">
    <source>
        <dbReference type="ARBA" id="ARBA00006617"/>
    </source>
</evidence>